<proteinExistence type="predicted"/>
<feature type="transmembrane region" description="Helical" evidence="1">
    <location>
        <begin position="84"/>
        <end position="104"/>
    </location>
</feature>
<accession>A0A1Y4N6S1</accession>
<dbReference type="RefSeq" id="WP_087300432.1">
    <property type="nucleotide sequence ID" value="NZ_CAUFFD010000029.1"/>
</dbReference>
<organism evidence="2 3">
    <name type="scientific">Anaerotruncus colihominis</name>
    <dbReference type="NCBI Taxonomy" id="169435"/>
    <lineage>
        <taxon>Bacteria</taxon>
        <taxon>Bacillati</taxon>
        <taxon>Bacillota</taxon>
        <taxon>Clostridia</taxon>
        <taxon>Eubacteriales</taxon>
        <taxon>Oscillospiraceae</taxon>
        <taxon>Anaerotruncus</taxon>
    </lineage>
</organism>
<gene>
    <name evidence="2" type="ORF">B5F11_06680</name>
</gene>
<keyword evidence="1" id="KW-0812">Transmembrane</keyword>
<dbReference type="AlphaFoldDB" id="A0A1Y4N6S1"/>
<dbReference type="EMBL" id="NFKP01000006">
    <property type="protein sequence ID" value="OUP70006.1"/>
    <property type="molecule type" value="Genomic_DNA"/>
</dbReference>
<reference evidence="3" key="1">
    <citation type="submission" date="2017-04" db="EMBL/GenBank/DDBJ databases">
        <title>Function of individual gut microbiota members based on whole genome sequencing of pure cultures obtained from chicken caecum.</title>
        <authorList>
            <person name="Medvecky M."/>
            <person name="Cejkova D."/>
            <person name="Polansky O."/>
            <person name="Karasova D."/>
            <person name="Kubasova T."/>
            <person name="Cizek A."/>
            <person name="Rychlik I."/>
        </authorList>
    </citation>
    <scope>NUCLEOTIDE SEQUENCE [LARGE SCALE GENOMIC DNA]</scope>
    <source>
        <strain evidence="3">An175</strain>
    </source>
</reference>
<comment type="caution">
    <text evidence="2">The sequence shown here is derived from an EMBL/GenBank/DDBJ whole genome shotgun (WGS) entry which is preliminary data.</text>
</comment>
<feature type="transmembrane region" description="Helical" evidence="1">
    <location>
        <begin position="116"/>
        <end position="136"/>
    </location>
</feature>
<dbReference type="Proteomes" id="UP000196386">
    <property type="component" value="Unassembled WGS sequence"/>
</dbReference>
<evidence type="ECO:0000313" key="3">
    <source>
        <dbReference type="Proteomes" id="UP000196386"/>
    </source>
</evidence>
<protein>
    <submittedName>
        <fullName evidence="2">Uncharacterized protein</fullName>
    </submittedName>
</protein>
<keyword evidence="1" id="KW-0472">Membrane</keyword>
<keyword evidence="1" id="KW-1133">Transmembrane helix</keyword>
<evidence type="ECO:0000256" key="1">
    <source>
        <dbReference type="SAM" id="Phobius"/>
    </source>
</evidence>
<name>A0A1Y4N6S1_9FIRM</name>
<sequence length="145" mass="15348">MQVRIAALHVSNGTIMMMEEMNHVMKRMLAQCAGSTGALLILYLLSRYLFFDLHGMKSFPFYLLCAGVAVSAVAAFFHAGILSAAAAVGYIAGFFCGMAFGSVGTDPGGGRTCSGWLIWGGIFFGCLLIGAVLQLVRRGGRKPDG</sequence>
<feature type="transmembrane region" description="Helical" evidence="1">
    <location>
        <begin position="28"/>
        <end position="46"/>
    </location>
</feature>
<evidence type="ECO:0000313" key="2">
    <source>
        <dbReference type="EMBL" id="OUP70006.1"/>
    </source>
</evidence>
<feature type="transmembrane region" description="Helical" evidence="1">
    <location>
        <begin position="58"/>
        <end position="77"/>
    </location>
</feature>